<organism evidence="2 3">
    <name type="scientific">Austropuccinia psidii MF-1</name>
    <dbReference type="NCBI Taxonomy" id="1389203"/>
    <lineage>
        <taxon>Eukaryota</taxon>
        <taxon>Fungi</taxon>
        <taxon>Dikarya</taxon>
        <taxon>Basidiomycota</taxon>
        <taxon>Pucciniomycotina</taxon>
        <taxon>Pucciniomycetes</taxon>
        <taxon>Pucciniales</taxon>
        <taxon>Sphaerophragmiaceae</taxon>
        <taxon>Austropuccinia</taxon>
    </lineage>
</organism>
<gene>
    <name evidence="2" type="ORF">O181_000435</name>
</gene>
<proteinExistence type="predicted"/>
<keyword evidence="3" id="KW-1185">Reference proteome</keyword>
<sequence>MSPVHLRNLGLSRNQQEDREGLSRTRRPGRGLLGHSSGWQDIEGNHTNPAIHFPIQQKPHTRGLGGYGSDSSAQPTSERPFSMKHGQQEVQPSIPWGRTWRKLPEDMSERDRLQNLMVITKGWNPTRKTTADPERAYSDSFPLTRSRPNQLSRSFTSFRNQQISGQESPSLTIPGSFQEKTSIQGQKQDLFQPKAERVRPNDPGAFGLGERSTQEPEIVVNTSKISSPNNRNITPTQDEHSVFTPE</sequence>
<evidence type="ECO:0000313" key="3">
    <source>
        <dbReference type="Proteomes" id="UP000765509"/>
    </source>
</evidence>
<feature type="compositionally biased region" description="Basic and acidic residues" evidence="1">
    <location>
        <begin position="237"/>
        <end position="246"/>
    </location>
</feature>
<feature type="compositionally biased region" description="Polar residues" evidence="1">
    <location>
        <begin position="220"/>
        <end position="236"/>
    </location>
</feature>
<feature type="region of interest" description="Disordered" evidence="1">
    <location>
        <begin position="181"/>
        <end position="246"/>
    </location>
</feature>
<name>A0A9Q3GAV7_9BASI</name>
<feature type="compositionally biased region" description="Polar residues" evidence="1">
    <location>
        <begin position="69"/>
        <end position="79"/>
    </location>
</feature>
<feature type="region of interest" description="Disordered" evidence="1">
    <location>
        <begin position="124"/>
        <end position="148"/>
    </location>
</feature>
<feature type="region of interest" description="Disordered" evidence="1">
    <location>
        <begin position="1"/>
        <end position="94"/>
    </location>
</feature>
<evidence type="ECO:0000313" key="2">
    <source>
        <dbReference type="EMBL" id="MBW0460720.1"/>
    </source>
</evidence>
<comment type="caution">
    <text evidence="2">The sequence shown here is derived from an EMBL/GenBank/DDBJ whole genome shotgun (WGS) entry which is preliminary data.</text>
</comment>
<reference evidence="2" key="1">
    <citation type="submission" date="2021-03" db="EMBL/GenBank/DDBJ databases">
        <title>Draft genome sequence of rust myrtle Austropuccinia psidii MF-1, a brazilian biotype.</title>
        <authorList>
            <person name="Quecine M.C."/>
            <person name="Pachon D.M.R."/>
            <person name="Bonatelli M.L."/>
            <person name="Correr F.H."/>
            <person name="Franceschini L.M."/>
            <person name="Leite T.F."/>
            <person name="Margarido G.R.A."/>
            <person name="Almeida C.A."/>
            <person name="Ferrarezi J.A."/>
            <person name="Labate C.A."/>
        </authorList>
    </citation>
    <scope>NUCLEOTIDE SEQUENCE</scope>
    <source>
        <strain evidence="2">MF-1</strain>
    </source>
</reference>
<evidence type="ECO:0000256" key="1">
    <source>
        <dbReference type="SAM" id="MobiDB-lite"/>
    </source>
</evidence>
<dbReference type="AlphaFoldDB" id="A0A9Q3GAV7"/>
<dbReference type="Proteomes" id="UP000765509">
    <property type="component" value="Unassembled WGS sequence"/>
</dbReference>
<protein>
    <submittedName>
        <fullName evidence="2">Uncharacterized protein</fullName>
    </submittedName>
</protein>
<dbReference type="EMBL" id="AVOT02000050">
    <property type="protein sequence ID" value="MBW0460720.1"/>
    <property type="molecule type" value="Genomic_DNA"/>
</dbReference>
<accession>A0A9Q3GAV7</accession>